<feature type="region of interest" description="Disordered" evidence="2">
    <location>
        <begin position="1"/>
        <end position="38"/>
    </location>
</feature>
<dbReference type="PROSITE" id="PS51165">
    <property type="entry name" value="THUMP"/>
    <property type="match status" value="1"/>
</dbReference>
<evidence type="ECO:0000256" key="1">
    <source>
        <dbReference type="PROSITE-ProRule" id="PRU00529"/>
    </source>
</evidence>
<feature type="compositionally biased region" description="Polar residues" evidence="2">
    <location>
        <begin position="20"/>
        <end position="38"/>
    </location>
</feature>
<sequence length="265" mass="29356">MSGNPSNQSHKKRKGGNKWQKAQAQTSRPNIETGNSGVFVTCDKGKEKRCAVEVVDLFTQYIEQPDAGGDAAGSDSDSDQEDIEAQIRREIEGLQPSTKESSLFETVQFDLPCVIFVRFDKSIDPEKLVHQICLDAHANPDKKSSRYILRLTPAVSIRKTLSVDLEAFAREILKPHFHSGGPPKKYAIRPVERGNKRFGRDVIIKTVADVVGPEHPVDLKNYDLIILVVVVQNVISMSVAGSDYDKLKAFNLAELYSPSAEPQGH</sequence>
<keyword evidence="1" id="KW-0694">RNA-binding</keyword>
<dbReference type="SUPFAM" id="SSF143437">
    <property type="entry name" value="THUMP domain-like"/>
    <property type="match status" value="1"/>
</dbReference>
<gene>
    <name evidence="4" type="ORF">BDW59DRAFT_6124</name>
</gene>
<protein>
    <submittedName>
        <fullName evidence="4">THUMP domain protein</fullName>
    </submittedName>
</protein>
<dbReference type="Gene3D" id="3.30.2300.10">
    <property type="entry name" value="THUMP superfamily"/>
    <property type="match status" value="1"/>
</dbReference>
<dbReference type="EMBL" id="JBFXLS010000010">
    <property type="protein sequence ID" value="KAL2831058.1"/>
    <property type="molecule type" value="Genomic_DNA"/>
</dbReference>
<dbReference type="PANTHER" id="PTHR13452:SF10">
    <property type="entry name" value="THUMP DOMAIN-CONTAINING PROTEIN 1"/>
    <property type="match status" value="1"/>
</dbReference>
<dbReference type="InterPro" id="IPR040183">
    <property type="entry name" value="THUMPD1-like"/>
</dbReference>
<name>A0ABR4IW71_9EURO</name>
<dbReference type="PANTHER" id="PTHR13452">
    <property type="entry name" value="THUMP DOMAIN CONTAINING PROTEIN 1-RELATED"/>
    <property type="match status" value="1"/>
</dbReference>
<dbReference type="Pfam" id="PF02926">
    <property type="entry name" value="THUMP"/>
    <property type="match status" value="1"/>
</dbReference>
<dbReference type="CDD" id="cd11717">
    <property type="entry name" value="THUMP_THUMPD1_like"/>
    <property type="match status" value="1"/>
</dbReference>
<comment type="caution">
    <text evidence="4">The sequence shown here is derived from an EMBL/GenBank/DDBJ whole genome shotgun (WGS) entry which is preliminary data.</text>
</comment>
<dbReference type="InterPro" id="IPR004114">
    <property type="entry name" value="THUMP_dom"/>
</dbReference>
<organism evidence="4 5">
    <name type="scientific">Aspergillus cavernicola</name>
    <dbReference type="NCBI Taxonomy" id="176166"/>
    <lineage>
        <taxon>Eukaryota</taxon>
        <taxon>Fungi</taxon>
        <taxon>Dikarya</taxon>
        <taxon>Ascomycota</taxon>
        <taxon>Pezizomycotina</taxon>
        <taxon>Eurotiomycetes</taxon>
        <taxon>Eurotiomycetidae</taxon>
        <taxon>Eurotiales</taxon>
        <taxon>Aspergillaceae</taxon>
        <taxon>Aspergillus</taxon>
        <taxon>Aspergillus subgen. Nidulantes</taxon>
    </lineage>
</organism>
<evidence type="ECO:0000256" key="2">
    <source>
        <dbReference type="SAM" id="MobiDB-lite"/>
    </source>
</evidence>
<dbReference type="SMART" id="SM00981">
    <property type="entry name" value="THUMP"/>
    <property type="match status" value="1"/>
</dbReference>
<evidence type="ECO:0000313" key="4">
    <source>
        <dbReference type="EMBL" id="KAL2831058.1"/>
    </source>
</evidence>
<evidence type="ECO:0000259" key="3">
    <source>
        <dbReference type="PROSITE" id="PS51165"/>
    </source>
</evidence>
<feature type="domain" description="THUMP" evidence="3">
    <location>
        <begin position="136"/>
        <end position="241"/>
    </location>
</feature>
<dbReference type="Proteomes" id="UP001610335">
    <property type="component" value="Unassembled WGS sequence"/>
</dbReference>
<keyword evidence="5" id="KW-1185">Reference proteome</keyword>
<reference evidence="4 5" key="1">
    <citation type="submission" date="2024-07" db="EMBL/GenBank/DDBJ databases">
        <title>Section-level genome sequencing and comparative genomics of Aspergillus sections Usti and Cavernicolus.</title>
        <authorList>
            <consortium name="Lawrence Berkeley National Laboratory"/>
            <person name="Nybo J.L."/>
            <person name="Vesth T.C."/>
            <person name="Theobald S."/>
            <person name="Frisvad J.C."/>
            <person name="Larsen T.O."/>
            <person name="Kjaerboelling I."/>
            <person name="Rothschild-Mancinelli K."/>
            <person name="Lyhne E.K."/>
            <person name="Kogle M.E."/>
            <person name="Barry K."/>
            <person name="Clum A."/>
            <person name="Na H."/>
            <person name="Ledsgaard L."/>
            <person name="Lin J."/>
            <person name="Lipzen A."/>
            <person name="Kuo A."/>
            <person name="Riley R."/>
            <person name="Mondo S."/>
            <person name="LaButti K."/>
            <person name="Haridas S."/>
            <person name="Pangalinan J."/>
            <person name="Salamov A.A."/>
            <person name="Simmons B.A."/>
            <person name="Magnuson J.K."/>
            <person name="Chen J."/>
            <person name="Drula E."/>
            <person name="Henrissat B."/>
            <person name="Wiebenga A."/>
            <person name="Lubbers R.J."/>
            <person name="Gomes A.C."/>
            <person name="Makela M.R."/>
            <person name="Stajich J."/>
            <person name="Grigoriev I.V."/>
            <person name="Mortensen U.H."/>
            <person name="De vries R.P."/>
            <person name="Baker S.E."/>
            <person name="Andersen M.R."/>
        </authorList>
    </citation>
    <scope>NUCLEOTIDE SEQUENCE [LARGE SCALE GENOMIC DNA]</scope>
    <source>
        <strain evidence="4 5">CBS 600.67</strain>
    </source>
</reference>
<evidence type="ECO:0000313" key="5">
    <source>
        <dbReference type="Proteomes" id="UP001610335"/>
    </source>
</evidence>
<proteinExistence type="predicted"/>
<accession>A0ABR4IW71</accession>